<proteinExistence type="predicted"/>
<accession>A0A2P9HE36</accession>
<evidence type="ECO:0008006" key="3">
    <source>
        <dbReference type="Google" id="ProtNLM"/>
    </source>
</evidence>
<dbReference type="SUPFAM" id="SSF54427">
    <property type="entry name" value="NTF2-like"/>
    <property type="match status" value="1"/>
</dbReference>
<evidence type="ECO:0000313" key="2">
    <source>
        <dbReference type="Proteomes" id="UP000246073"/>
    </source>
</evidence>
<gene>
    <name evidence="1" type="ORF">OHAE_5437</name>
</gene>
<dbReference type="InterPro" id="IPR009959">
    <property type="entry name" value="Cyclase_SnoaL-like"/>
</dbReference>
<dbReference type="Gene3D" id="3.10.450.50">
    <property type="match status" value="1"/>
</dbReference>
<dbReference type="AlphaFoldDB" id="A0A2P9HE36"/>
<dbReference type="EMBL" id="OOFM01000002">
    <property type="protein sequence ID" value="SPL62369.1"/>
    <property type="molecule type" value="Genomic_DNA"/>
</dbReference>
<dbReference type="GO" id="GO:0030638">
    <property type="term" value="P:polyketide metabolic process"/>
    <property type="evidence" value="ECO:0007669"/>
    <property type="project" value="InterPro"/>
</dbReference>
<evidence type="ECO:0000313" key="1">
    <source>
        <dbReference type="EMBL" id="SPL62369.1"/>
    </source>
</evidence>
<dbReference type="Pfam" id="PF07366">
    <property type="entry name" value="SnoaL"/>
    <property type="match status" value="1"/>
</dbReference>
<dbReference type="Proteomes" id="UP000246073">
    <property type="component" value="Unassembled WGS sequence"/>
</dbReference>
<reference evidence="2" key="1">
    <citation type="submission" date="2017-12" db="EMBL/GenBank/DDBJ databases">
        <authorList>
            <person name="Diaz M."/>
        </authorList>
    </citation>
    <scope>NUCLEOTIDE SEQUENCE [LARGE SCALE GENOMIC DNA]</scope>
    <source>
        <strain evidence="2">FI11154</strain>
    </source>
</reference>
<protein>
    <recommendedName>
        <fullName evidence="3">SnoaL-like domain-containing protein</fullName>
    </recommendedName>
</protein>
<organism evidence="1 2">
    <name type="scientific">Ochrobactrum soli</name>
    <dbReference type="NCBI Taxonomy" id="2448455"/>
    <lineage>
        <taxon>Bacteria</taxon>
        <taxon>Pseudomonadati</taxon>
        <taxon>Pseudomonadota</taxon>
        <taxon>Alphaproteobacteria</taxon>
        <taxon>Hyphomicrobiales</taxon>
        <taxon>Brucellaceae</taxon>
        <taxon>Brucella/Ochrobactrum group</taxon>
        <taxon>Ochrobactrum</taxon>
    </lineage>
</organism>
<sequence length="145" mass="15866">MKLAWEAFMTNHRQTILKLYASAEGNSLDLEAFLSCFAPDGYARNVSAQMDFRGADIAKVAKDMAEGFPDIHREIFSLDVAADTVVVELAIRGTHLGTLMTPQGPLAATGKTINVPCCDVFRMKKGKIAAFHCYNISGIMQHQLS</sequence>
<dbReference type="InterPro" id="IPR032710">
    <property type="entry name" value="NTF2-like_dom_sf"/>
</dbReference>
<name>A0A2P9HE36_9HYPH</name>